<evidence type="ECO:0000313" key="1">
    <source>
        <dbReference type="EMBL" id="JAP12259.1"/>
    </source>
</evidence>
<reference evidence="1" key="1">
    <citation type="submission" date="2015-12" db="EMBL/GenBank/DDBJ databases">
        <title>Gene expression during late stages of embryo sac development: a critical building block for successful pollen-pistil interactions.</title>
        <authorList>
            <person name="Liu Y."/>
            <person name="Joly V."/>
            <person name="Sabar M."/>
            <person name="Matton D.P."/>
        </authorList>
    </citation>
    <scope>NUCLEOTIDE SEQUENCE</scope>
</reference>
<protein>
    <submittedName>
        <fullName evidence="1">Putative ovule protein</fullName>
    </submittedName>
</protein>
<dbReference type="EMBL" id="GEDG01029883">
    <property type="protein sequence ID" value="JAP12259.1"/>
    <property type="molecule type" value="Transcribed_RNA"/>
</dbReference>
<dbReference type="AlphaFoldDB" id="A0A0V0GWH5"/>
<proteinExistence type="predicted"/>
<sequence length="63" mass="7369">MATKQDKKNLIPSLFIFIPHTKRPRRVNYINFPPRSAQITDISHLVFKFCIHLPCFQTSVTIV</sequence>
<dbReference type="EMBL" id="GEDG01027493">
    <property type="protein sequence ID" value="JAP13811.1"/>
    <property type="molecule type" value="Transcribed_RNA"/>
</dbReference>
<accession>A0A0V0GWH5</accession>
<organism evidence="1">
    <name type="scientific">Solanum chacoense</name>
    <name type="common">Chaco potato</name>
    <dbReference type="NCBI Taxonomy" id="4108"/>
    <lineage>
        <taxon>Eukaryota</taxon>
        <taxon>Viridiplantae</taxon>
        <taxon>Streptophyta</taxon>
        <taxon>Embryophyta</taxon>
        <taxon>Tracheophyta</taxon>
        <taxon>Spermatophyta</taxon>
        <taxon>Magnoliopsida</taxon>
        <taxon>eudicotyledons</taxon>
        <taxon>Gunneridae</taxon>
        <taxon>Pentapetalae</taxon>
        <taxon>asterids</taxon>
        <taxon>lamiids</taxon>
        <taxon>Solanales</taxon>
        <taxon>Solanaceae</taxon>
        <taxon>Solanoideae</taxon>
        <taxon>Solaneae</taxon>
        <taxon>Solanum</taxon>
    </lineage>
</organism>
<name>A0A0V0GWH5_SOLCH</name>